<dbReference type="InterPro" id="IPR026444">
    <property type="entry name" value="Secre_tail"/>
</dbReference>
<protein>
    <submittedName>
        <fullName evidence="1">T9SS C-terminal target domain-containing protein</fullName>
    </submittedName>
</protein>
<sequence>MQASYRTIQIHFNPTTVITCWLKESGEVRLELFDVLGRKVATLVGARQGAGSYTNAARYELSTGMYFYRLQSGRFVATKKMLLVK</sequence>
<gene>
    <name evidence="1" type="ORF">D0433_13485</name>
</gene>
<dbReference type="EMBL" id="PHFL01000071">
    <property type="protein sequence ID" value="RFM23047.1"/>
    <property type="molecule type" value="Genomic_DNA"/>
</dbReference>
<organism evidence="1 2">
    <name type="scientific">Candidatus Thermochlorobacter aerophilus</name>
    <dbReference type="NCBI Taxonomy" id="1868324"/>
    <lineage>
        <taxon>Bacteria</taxon>
        <taxon>Pseudomonadati</taxon>
        <taxon>Chlorobiota</taxon>
        <taxon>Chlorobiia</taxon>
        <taxon>Chlorobiales</taxon>
        <taxon>Candidatus Thermochlorobacteriaceae</taxon>
        <taxon>Candidatus Thermochlorobacter</taxon>
    </lineage>
</organism>
<comment type="caution">
    <text evidence="1">The sequence shown here is derived from an EMBL/GenBank/DDBJ whole genome shotgun (WGS) entry which is preliminary data.</text>
</comment>
<dbReference type="NCBIfam" id="TIGR04183">
    <property type="entry name" value="Por_Secre_tail"/>
    <property type="match status" value="1"/>
</dbReference>
<evidence type="ECO:0000313" key="2">
    <source>
        <dbReference type="Proteomes" id="UP000266389"/>
    </source>
</evidence>
<proteinExistence type="predicted"/>
<reference evidence="1 2" key="1">
    <citation type="journal article" date="2011" name="ISME J.">
        <title>Community ecology of hot spring cyanobacterial mats: predominant populations and their functional potential.</title>
        <authorList>
            <person name="Klatt C.G."/>
            <person name="Wood J.M."/>
            <person name="Rusch D.B."/>
            <person name="Bateson M.M."/>
            <person name="Hamamura N."/>
            <person name="Heidelberg J.F."/>
            <person name="Grossman A.R."/>
            <person name="Bhaya D."/>
            <person name="Cohan F.M."/>
            <person name="Kuhl M."/>
            <person name="Bryant D.A."/>
            <person name="Ward D.M."/>
        </authorList>
    </citation>
    <scope>NUCLEOTIDE SEQUENCE [LARGE SCALE GENOMIC DNA]</scope>
    <source>
        <strain evidence="1">OS</strain>
    </source>
</reference>
<accession>A0A395LWL1</accession>
<dbReference type="Proteomes" id="UP000266389">
    <property type="component" value="Unassembled WGS sequence"/>
</dbReference>
<dbReference type="AlphaFoldDB" id="A0A395LWL1"/>
<evidence type="ECO:0000313" key="1">
    <source>
        <dbReference type="EMBL" id="RFM23047.1"/>
    </source>
</evidence>
<name>A0A395LWL1_9BACT</name>